<keyword evidence="3" id="KW-1185">Reference proteome</keyword>
<name>A0A8T3C821_DENNO</name>
<feature type="transmembrane region" description="Helical" evidence="1">
    <location>
        <begin position="268"/>
        <end position="287"/>
    </location>
</feature>
<keyword evidence="1" id="KW-0812">Transmembrane</keyword>
<protein>
    <submittedName>
        <fullName evidence="2">Uncharacterized protein</fullName>
    </submittedName>
</protein>
<evidence type="ECO:0000313" key="2">
    <source>
        <dbReference type="EMBL" id="KAI0528854.1"/>
    </source>
</evidence>
<keyword evidence="1" id="KW-0472">Membrane</keyword>
<feature type="transmembrane region" description="Helical" evidence="1">
    <location>
        <begin position="6"/>
        <end position="26"/>
    </location>
</feature>
<evidence type="ECO:0000256" key="1">
    <source>
        <dbReference type="SAM" id="Phobius"/>
    </source>
</evidence>
<reference evidence="2" key="1">
    <citation type="journal article" date="2022" name="Front. Genet.">
        <title>Chromosome-Scale Assembly of the Dendrobium nobile Genome Provides Insights Into the Molecular Mechanism of the Biosynthesis of the Medicinal Active Ingredient of Dendrobium.</title>
        <authorList>
            <person name="Xu Q."/>
            <person name="Niu S.-C."/>
            <person name="Li K.-L."/>
            <person name="Zheng P.-J."/>
            <person name="Zhang X.-J."/>
            <person name="Jia Y."/>
            <person name="Liu Y."/>
            <person name="Niu Y.-X."/>
            <person name="Yu L.-H."/>
            <person name="Chen D.-F."/>
            <person name="Zhang G.-Q."/>
        </authorList>
    </citation>
    <scope>NUCLEOTIDE SEQUENCE</scope>
    <source>
        <tissue evidence="2">Leaf</tissue>
    </source>
</reference>
<organism evidence="2 3">
    <name type="scientific">Dendrobium nobile</name>
    <name type="common">Orchid</name>
    <dbReference type="NCBI Taxonomy" id="94219"/>
    <lineage>
        <taxon>Eukaryota</taxon>
        <taxon>Viridiplantae</taxon>
        <taxon>Streptophyta</taxon>
        <taxon>Embryophyta</taxon>
        <taxon>Tracheophyta</taxon>
        <taxon>Spermatophyta</taxon>
        <taxon>Magnoliopsida</taxon>
        <taxon>Liliopsida</taxon>
        <taxon>Asparagales</taxon>
        <taxon>Orchidaceae</taxon>
        <taxon>Epidendroideae</taxon>
        <taxon>Malaxideae</taxon>
        <taxon>Dendrobiinae</taxon>
        <taxon>Dendrobium</taxon>
    </lineage>
</organism>
<evidence type="ECO:0000313" key="3">
    <source>
        <dbReference type="Proteomes" id="UP000829196"/>
    </source>
</evidence>
<feature type="transmembrane region" description="Helical" evidence="1">
    <location>
        <begin position="231"/>
        <end position="256"/>
    </location>
</feature>
<dbReference type="AlphaFoldDB" id="A0A8T3C821"/>
<feature type="transmembrane region" description="Helical" evidence="1">
    <location>
        <begin position="47"/>
        <end position="70"/>
    </location>
</feature>
<sequence>MWWQLPLCAFIAVVPAAVAVTVIYRTGKRPPRVVELWTPSWRKISPFWLLGYRGLVFLVMSWLLIQTVLIDGAFAFFFYTQWTFTLVIIYFMIGTVISAHGCWIYSRTPITESEEANGFLKGDLVNINALNLTLRADKDREDTRLPNRREGQLHEKRAGFWGYVMQIIYQISAGAVILTDVVFWGLLLPFMSDENLRLDLVMICMHSLNAVFLLIDTAFNRLPFPWFGMAYFVIWSCIYLTFQWVLHACGLTWWPYPFMELSTPWAPLWYLAIALVHIPCFGVYYLIAKGKDSFFSKLLPNSYIKSY</sequence>
<keyword evidence="1" id="KW-1133">Transmembrane helix</keyword>
<dbReference type="GO" id="GO:0016020">
    <property type="term" value="C:membrane"/>
    <property type="evidence" value="ECO:0007669"/>
    <property type="project" value="TreeGrafter"/>
</dbReference>
<accession>A0A8T3C821</accession>
<dbReference type="PANTHER" id="PTHR12242:SF6">
    <property type="entry name" value="PROTEIN ROLLING PROTEIN"/>
    <property type="match status" value="1"/>
</dbReference>
<dbReference type="PANTHER" id="PTHR12242">
    <property type="entry name" value="OS02G0130600 PROTEIN-RELATED"/>
    <property type="match status" value="1"/>
</dbReference>
<feature type="transmembrane region" description="Helical" evidence="1">
    <location>
        <begin position="167"/>
        <end position="188"/>
    </location>
</feature>
<proteinExistence type="predicted"/>
<dbReference type="Proteomes" id="UP000829196">
    <property type="component" value="Unassembled WGS sequence"/>
</dbReference>
<dbReference type="EMBL" id="JAGYWB010000002">
    <property type="protein sequence ID" value="KAI0528854.1"/>
    <property type="molecule type" value="Genomic_DNA"/>
</dbReference>
<gene>
    <name evidence="2" type="ORF">KFK09_001397</name>
</gene>
<feature type="transmembrane region" description="Helical" evidence="1">
    <location>
        <begin position="200"/>
        <end position="219"/>
    </location>
</feature>
<feature type="transmembrane region" description="Helical" evidence="1">
    <location>
        <begin position="82"/>
        <end position="105"/>
    </location>
</feature>
<dbReference type="OrthoDB" id="419711at2759"/>
<comment type="caution">
    <text evidence="2">The sequence shown here is derived from an EMBL/GenBank/DDBJ whole genome shotgun (WGS) entry which is preliminary data.</text>
</comment>